<dbReference type="AlphaFoldDB" id="D2PPP4"/>
<protein>
    <recommendedName>
        <fullName evidence="4">HSP18 transcriptional regulator</fullName>
    </recommendedName>
</protein>
<dbReference type="Proteomes" id="UP000007967">
    <property type="component" value="Chromosome"/>
</dbReference>
<gene>
    <name evidence="2" type="ordered locus">Kfla_1912</name>
</gene>
<dbReference type="EMBL" id="CP001736">
    <property type="protein sequence ID" value="ADB31006.1"/>
    <property type="molecule type" value="Genomic_DNA"/>
</dbReference>
<dbReference type="KEGG" id="kfl:Kfla_1912"/>
<organism evidence="2 3">
    <name type="scientific">Kribbella flavida (strain DSM 17836 / JCM 10339 / NBRC 14399)</name>
    <dbReference type="NCBI Taxonomy" id="479435"/>
    <lineage>
        <taxon>Bacteria</taxon>
        <taxon>Bacillati</taxon>
        <taxon>Actinomycetota</taxon>
        <taxon>Actinomycetes</taxon>
        <taxon>Propionibacteriales</taxon>
        <taxon>Kribbellaceae</taxon>
        <taxon>Kribbella</taxon>
    </lineage>
</organism>
<evidence type="ECO:0000313" key="3">
    <source>
        <dbReference type="Proteomes" id="UP000007967"/>
    </source>
</evidence>
<name>D2PPP4_KRIFD</name>
<evidence type="ECO:0000256" key="1">
    <source>
        <dbReference type="SAM" id="MobiDB-lite"/>
    </source>
</evidence>
<feature type="compositionally biased region" description="Polar residues" evidence="1">
    <location>
        <begin position="40"/>
        <end position="56"/>
    </location>
</feature>
<dbReference type="eggNOG" id="ENOG5031XB0">
    <property type="taxonomic scope" value="Bacteria"/>
</dbReference>
<evidence type="ECO:0008006" key="4">
    <source>
        <dbReference type="Google" id="ProtNLM"/>
    </source>
</evidence>
<feature type="region of interest" description="Disordered" evidence="1">
    <location>
        <begin position="29"/>
        <end position="59"/>
    </location>
</feature>
<dbReference type="STRING" id="479435.Kfla_1912"/>
<accession>D2PPP4</accession>
<reference evidence="2 3" key="2">
    <citation type="journal article" date="2010" name="Stand. Genomic Sci.">
        <title>Complete genome sequence of Kribbella flavida type strain (IFO 14399).</title>
        <authorList>
            <person name="Pukall R."/>
            <person name="Lapidus A."/>
            <person name="Glavina Del Rio T."/>
            <person name="Copeland A."/>
            <person name="Tice H."/>
            <person name="Cheng J.-F."/>
            <person name="Lucas S."/>
            <person name="Chen F."/>
            <person name="Nolan M."/>
            <person name="LaButti K."/>
            <person name="Pati A."/>
            <person name="Ivanova N."/>
            <person name="Mavrommatis K."/>
            <person name="Mikhailova N."/>
            <person name="Pitluck S."/>
            <person name="Bruce D."/>
            <person name="Goodwin L."/>
            <person name="Land M."/>
            <person name="Hauser L."/>
            <person name="Chang Y.-J."/>
            <person name="Jeffries C.D."/>
            <person name="Chen A."/>
            <person name="Palaniappan K."/>
            <person name="Chain P."/>
            <person name="Rohde M."/>
            <person name="Goeker M."/>
            <person name="Bristow J."/>
            <person name="Eisen J.A."/>
            <person name="Markowitz V."/>
            <person name="Hugenholtz P."/>
            <person name="Kyrpides N.C."/>
            <person name="Klenk H.-P."/>
            <person name="Brettin T."/>
        </authorList>
    </citation>
    <scope>NUCLEOTIDE SEQUENCE [LARGE SCALE GENOMIC DNA]</scope>
    <source>
        <strain evidence="3">DSM 17836 / JCM 10339 / NBRC 14399</strain>
    </source>
</reference>
<dbReference type="RefSeq" id="WP_012919562.1">
    <property type="nucleotide sequence ID" value="NC_013729.1"/>
</dbReference>
<proteinExistence type="predicted"/>
<keyword evidence="3" id="KW-1185">Reference proteome</keyword>
<reference evidence="3" key="1">
    <citation type="submission" date="2009-09" db="EMBL/GenBank/DDBJ databases">
        <title>The complete genome of Kribbella flavida DSM 17836.</title>
        <authorList>
            <consortium name="US DOE Joint Genome Institute (JGI-PGF)"/>
            <person name="Lucas S."/>
            <person name="Copeland A."/>
            <person name="Lapidus A."/>
            <person name="Glavina del Rio T."/>
            <person name="Dalin E."/>
            <person name="Tice H."/>
            <person name="Bruce D."/>
            <person name="Goodwin L."/>
            <person name="Pitluck S."/>
            <person name="Kyrpides N."/>
            <person name="Mavromatis K."/>
            <person name="Ivanova N."/>
            <person name="Saunders E."/>
            <person name="Brettin T."/>
            <person name="Detter J.C."/>
            <person name="Han C."/>
            <person name="Larimer F."/>
            <person name="Land M."/>
            <person name="Hauser L."/>
            <person name="Markowitz V."/>
            <person name="Cheng J.-F."/>
            <person name="Hugenholtz P."/>
            <person name="Woyke T."/>
            <person name="Wu D."/>
            <person name="Pukall R."/>
            <person name="Klenk H.-P."/>
            <person name="Eisen J.A."/>
        </authorList>
    </citation>
    <scope>NUCLEOTIDE SEQUENCE [LARGE SCALE GENOMIC DNA]</scope>
    <source>
        <strain evidence="3">DSM 17836 / JCM 10339 / NBRC 14399</strain>
    </source>
</reference>
<evidence type="ECO:0000313" key="2">
    <source>
        <dbReference type="EMBL" id="ADB31006.1"/>
    </source>
</evidence>
<dbReference type="HOGENOM" id="CLU_106204_0_0_11"/>
<feature type="compositionally biased region" description="Polar residues" evidence="1">
    <location>
        <begin position="121"/>
        <end position="131"/>
    </location>
</feature>
<feature type="region of interest" description="Disordered" evidence="1">
    <location>
        <begin position="215"/>
        <end position="239"/>
    </location>
</feature>
<dbReference type="OrthoDB" id="3827740at2"/>
<feature type="compositionally biased region" description="Basic and acidic residues" evidence="1">
    <location>
        <begin position="215"/>
        <end position="233"/>
    </location>
</feature>
<sequence length="239" mass="25075">MPQPTGDITVAPSDPTEVLAQLVGILDHLADSPGTGGPEPSSTANGNLANGSTANGSGPAVEVEDLLAALDGLRWLREQVAGWEPRLIEAARAAGASWNQLAPVLGVASRQAAERRYLRLSPNTSDPTMTGEQRVQAARDRRASDRAVVEWARTNAADLRRLAGQVTALDGLDSKAQASVDRLHDALGADDSAALLAPLAEAGPRLVRDHPTLADRISEVGDQADQVRREAPRRSGRGA</sequence>
<feature type="region of interest" description="Disordered" evidence="1">
    <location>
        <begin position="121"/>
        <end position="142"/>
    </location>
</feature>